<dbReference type="KEGG" id="bcy:Bcer98_0698"/>
<feature type="signal peptide" evidence="2">
    <location>
        <begin position="1"/>
        <end position="34"/>
    </location>
</feature>
<dbReference type="HOGENOM" id="CLU_332251_0_0_9"/>
<feature type="chain" id="PRO_5002708810" description="MucBP domain-containing protein" evidence="2">
    <location>
        <begin position="35"/>
        <end position="860"/>
    </location>
</feature>
<dbReference type="STRING" id="315749.Bcer98_0698"/>
<evidence type="ECO:0000313" key="4">
    <source>
        <dbReference type="EMBL" id="ABS21043.1"/>
    </source>
</evidence>
<dbReference type="GeneID" id="33896076"/>
<organism evidence="4 5">
    <name type="scientific">Bacillus cytotoxicus (strain DSM 22905 / CIP 110041 / 391-98 / NVH 391-98)</name>
    <dbReference type="NCBI Taxonomy" id="315749"/>
    <lineage>
        <taxon>Bacteria</taxon>
        <taxon>Bacillati</taxon>
        <taxon>Bacillota</taxon>
        <taxon>Bacilli</taxon>
        <taxon>Bacillales</taxon>
        <taxon>Bacillaceae</taxon>
        <taxon>Bacillus</taxon>
        <taxon>Bacillus cereus group</taxon>
    </lineage>
</organism>
<proteinExistence type="predicted"/>
<dbReference type="Proteomes" id="UP000002300">
    <property type="component" value="Chromosome"/>
</dbReference>
<dbReference type="InterPro" id="IPR009459">
    <property type="entry name" value="MucBP_dom"/>
</dbReference>
<evidence type="ECO:0000259" key="3">
    <source>
        <dbReference type="Pfam" id="PF06458"/>
    </source>
</evidence>
<keyword evidence="5" id="KW-1185">Reference proteome</keyword>
<keyword evidence="1" id="KW-0677">Repeat</keyword>
<dbReference type="eggNOG" id="COG4886">
    <property type="taxonomic scope" value="Bacteria"/>
</dbReference>
<evidence type="ECO:0000256" key="2">
    <source>
        <dbReference type="SAM" id="SignalP"/>
    </source>
</evidence>
<protein>
    <recommendedName>
        <fullName evidence="3">MucBP domain-containing protein</fullName>
    </recommendedName>
</protein>
<reference evidence="4 5" key="1">
    <citation type="journal article" date="2008" name="Chem. Biol. Interact.">
        <title>Extending the Bacillus cereus group genomics to putative food-borne pathogens of different toxicity.</title>
        <authorList>
            <person name="Lapidus A."/>
            <person name="Goltsman E."/>
            <person name="Auger S."/>
            <person name="Galleron N."/>
            <person name="Segurens B."/>
            <person name="Dossat C."/>
            <person name="Land M.L."/>
            <person name="Broussolle V."/>
            <person name="Brillard J."/>
            <person name="Guinebretiere M.H."/>
            <person name="Sanchis V."/>
            <person name="Nguen-The C."/>
            <person name="Lereclus D."/>
            <person name="Richardson P."/>
            <person name="Wincker P."/>
            <person name="Weissenbach J."/>
            <person name="Ehrlich S.D."/>
            <person name="Sorokin A."/>
        </authorList>
    </citation>
    <scope>NUCLEOTIDE SEQUENCE [LARGE SCALE GENOMIC DNA]</scope>
    <source>
        <strain evidence="5">DSM 22905 / CIP 110041 / 391-98 / NVH 391-98</strain>
    </source>
</reference>
<accession>A7GLN5</accession>
<dbReference type="RefSeq" id="WP_011983799.1">
    <property type="nucleotide sequence ID" value="NC_009674.1"/>
</dbReference>
<evidence type="ECO:0000256" key="1">
    <source>
        <dbReference type="ARBA" id="ARBA00022737"/>
    </source>
</evidence>
<dbReference type="Pfam" id="PF06458">
    <property type="entry name" value="MucBP"/>
    <property type="match status" value="1"/>
</dbReference>
<name>A7GLN5_BACCN</name>
<feature type="domain" description="MucBP" evidence="3">
    <location>
        <begin position="576"/>
        <end position="639"/>
    </location>
</feature>
<gene>
    <name evidence="4" type="ordered locus">Bcer98_0698</name>
</gene>
<sequence length="860" mass="96844">MKKGIRQLSKICLASGIILTQVSTLGSFSTIAYAMTENQVSDFIIKADKDQVKINENIVLTLEGIHTQDQKIEVVLPDGMKLNEKETAKLNEKNPAIGTIQMTDESVIKIERTSEGVEVGKVFLVITGKVAGEHTITAKVQRENNEIETKVKVNVSENAKTNPKKIVEKPEGNDLGKVEESQQVELKENLQKSTVQSQNIPVQQSSYFKDAKTDVIPGDNAFVARFTSKTKVIVSDGIRSKWENLIVDNSHKTAVVTFTNVGYYKGKPVTLKVTLRNHSSAESWTSTEAYLFLYLKLGKEVDGSKSSVDMEYEFLDEEGNPFPIKTSLNYQGVNRAKYITIRNFNETISNMYASQDSPIQYDMLDGGAYRFHSDVKEWYGDPQKLTLTTKEVTHLKMHIENRESTESEVRYLTDFFPKVETPKVDAHNQSFQVANDPNISAEFIQTVPYLNQQRYIKQLSYLFTSNEGNQYAKSKWIVENIHGKDCSNWFTFEENSDGTTKIAAKPETLNNPNFYDNVYFFKKIYNFVGSETNPVDKSRLKQNSMYPIDFTVSQSVDGNVNHAKASGTTLVNYLSQVQVQHIDKETNQPIPNVQDTVVEGIITDPFRVEPIEIPGYQVVKNTPITGIFLPENQVFTHIYALVKATLEANDFSTVIGSIPTNPEELKTFILKEAKAEATELPSNTDITSQVEVDNGGLCNQIGSYTVTLRVKNVKKTITVNVIGGNLEFIEVPKTIAFENITIPSREKTVNRSNVQGEIVVSDKRENRKEWSVYVKQAKPLTSNEKDILPDALVYTQNGVDTVLNDQNYLVHSQKSSDYQNVHINWKDSEGIRLKVKPGPNVKVNETYQGELEWTLTDTPI</sequence>
<dbReference type="AlphaFoldDB" id="A7GLN5"/>
<dbReference type="EMBL" id="CP000764">
    <property type="protein sequence ID" value="ABS21043.1"/>
    <property type="molecule type" value="Genomic_DNA"/>
</dbReference>
<evidence type="ECO:0000313" key="5">
    <source>
        <dbReference type="Proteomes" id="UP000002300"/>
    </source>
</evidence>
<dbReference type="Gene3D" id="3.10.20.320">
    <property type="entry name" value="Putative peptidoglycan bound protein (lpxtg motif)"/>
    <property type="match status" value="1"/>
</dbReference>
<keyword evidence="2" id="KW-0732">Signal</keyword>